<dbReference type="OrthoDB" id="8613538at2"/>
<evidence type="ECO:0000313" key="6">
    <source>
        <dbReference type="EMBL" id="KRL08152.1"/>
    </source>
</evidence>
<dbReference type="AlphaFoldDB" id="A0A0R1MX83"/>
<evidence type="ECO:0000256" key="1">
    <source>
        <dbReference type="ARBA" id="ARBA00004196"/>
    </source>
</evidence>
<dbReference type="PATRIC" id="fig|1423759.3.peg.707"/>
<dbReference type="STRING" id="1423759.FC92_GL000667"/>
<gene>
    <name evidence="6" type="ORF">FC92_GL000667</name>
</gene>
<dbReference type="PANTHER" id="PTHR35936:SF34">
    <property type="entry name" value="ABC TRANSPORTER EXTRACELLULAR-BINDING PROTEIN YCKB-RELATED"/>
    <property type="match status" value="1"/>
</dbReference>
<accession>A0A0R1MX83</accession>
<organism evidence="6 7">
    <name type="scientific">Liquorilactobacillus hordei DSM 19519</name>
    <dbReference type="NCBI Taxonomy" id="1423759"/>
    <lineage>
        <taxon>Bacteria</taxon>
        <taxon>Bacillati</taxon>
        <taxon>Bacillota</taxon>
        <taxon>Bacilli</taxon>
        <taxon>Lactobacillales</taxon>
        <taxon>Lactobacillaceae</taxon>
        <taxon>Liquorilactobacillus</taxon>
    </lineage>
</organism>
<comment type="caution">
    <text evidence="6">The sequence shown here is derived from an EMBL/GenBank/DDBJ whole genome shotgun (WGS) entry which is preliminary data.</text>
</comment>
<keyword evidence="3" id="KW-0732">Signal</keyword>
<evidence type="ECO:0000256" key="2">
    <source>
        <dbReference type="ARBA" id="ARBA00010333"/>
    </source>
</evidence>
<evidence type="ECO:0000313" key="7">
    <source>
        <dbReference type="Proteomes" id="UP000051448"/>
    </source>
</evidence>
<evidence type="ECO:0000259" key="5">
    <source>
        <dbReference type="SMART" id="SM00062"/>
    </source>
</evidence>
<name>A0A0R1MX83_9LACO</name>
<dbReference type="PROSITE" id="PS01039">
    <property type="entry name" value="SBP_BACTERIAL_3"/>
    <property type="match status" value="1"/>
</dbReference>
<dbReference type="InterPro" id="IPR001638">
    <property type="entry name" value="Solute-binding_3/MltF_N"/>
</dbReference>
<comment type="subcellular location">
    <subcellularLocation>
        <location evidence="1">Cell envelope</location>
    </subcellularLocation>
</comment>
<reference evidence="6 7" key="1">
    <citation type="journal article" date="2015" name="Genome Announc.">
        <title>Expanding the biotechnology potential of lactobacilli through comparative genomics of 213 strains and associated genera.</title>
        <authorList>
            <person name="Sun Z."/>
            <person name="Harris H.M."/>
            <person name="McCann A."/>
            <person name="Guo C."/>
            <person name="Argimon S."/>
            <person name="Zhang W."/>
            <person name="Yang X."/>
            <person name="Jeffery I.B."/>
            <person name="Cooney J.C."/>
            <person name="Kagawa T.F."/>
            <person name="Liu W."/>
            <person name="Song Y."/>
            <person name="Salvetti E."/>
            <person name="Wrobel A."/>
            <person name="Rasinkangas P."/>
            <person name="Parkhill J."/>
            <person name="Rea M.C."/>
            <person name="O'Sullivan O."/>
            <person name="Ritari J."/>
            <person name="Douillard F.P."/>
            <person name="Paul Ross R."/>
            <person name="Yang R."/>
            <person name="Briner A.E."/>
            <person name="Felis G.E."/>
            <person name="de Vos W.M."/>
            <person name="Barrangou R."/>
            <person name="Klaenhammer T.R."/>
            <person name="Caufield P.W."/>
            <person name="Cui Y."/>
            <person name="Zhang H."/>
            <person name="O'Toole P.W."/>
        </authorList>
    </citation>
    <scope>NUCLEOTIDE SEQUENCE [LARGE SCALE GENOMIC DNA]</scope>
    <source>
        <strain evidence="6 7">DSM 19519</strain>
    </source>
</reference>
<evidence type="ECO:0000256" key="3">
    <source>
        <dbReference type="ARBA" id="ARBA00022729"/>
    </source>
</evidence>
<feature type="domain" description="Solute-binding protein family 3/N-terminal" evidence="5">
    <location>
        <begin position="45"/>
        <end position="264"/>
    </location>
</feature>
<dbReference type="Pfam" id="PF00497">
    <property type="entry name" value="SBP_bac_3"/>
    <property type="match status" value="1"/>
</dbReference>
<evidence type="ECO:0000256" key="4">
    <source>
        <dbReference type="RuleBase" id="RU003744"/>
    </source>
</evidence>
<proteinExistence type="inferred from homology"/>
<dbReference type="Proteomes" id="UP000051448">
    <property type="component" value="Unassembled WGS sequence"/>
</dbReference>
<comment type="similarity">
    <text evidence="2 4">Belongs to the bacterial solute-binding protein 3 family.</text>
</comment>
<sequence length="269" mass="29903">MRKRNFILKLELLVASVVVALGIFTVLPTKTNASSYKDDLITKDQLTIGLEGTYKPYSYRSNGKLTGFEVDLGKALAKQLGVKVKFVPTKWDSLIAGVGSSKYDVVLNNITQTPERKKVYIFSNPYIYSRYALISAKNNKISSLKEVKNKKFAEGTGTNNEILAKKYKAKIVSSGDFATSLSLIRQGRVAGTINAAEAYYAYAKTNKVSDLHFKDLSKQVKPVEISALLNKKNKKLQGRINKALKTLRNDGTLKKLSKKYFGSDITKQP</sequence>
<dbReference type="SMART" id="SM00062">
    <property type="entry name" value="PBPb"/>
    <property type="match status" value="1"/>
</dbReference>
<dbReference type="PANTHER" id="PTHR35936">
    <property type="entry name" value="MEMBRANE-BOUND LYTIC MUREIN TRANSGLYCOSYLASE F"/>
    <property type="match status" value="1"/>
</dbReference>
<dbReference type="Gene3D" id="3.40.190.10">
    <property type="entry name" value="Periplasmic binding protein-like II"/>
    <property type="match status" value="2"/>
</dbReference>
<protein>
    <submittedName>
        <fullName evidence="6">Amino acid ABC transporter substrate-binding protein</fullName>
    </submittedName>
</protein>
<keyword evidence="7" id="KW-1185">Reference proteome</keyword>
<dbReference type="RefSeq" id="WP_057868654.1">
    <property type="nucleotide sequence ID" value="NZ_AZDX01000002.1"/>
</dbReference>
<dbReference type="GO" id="GO:0030313">
    <property type="term" value="C:cell envelope"/>
    <property type="evidence" value="ECO:0007669"/>
    <property type="project" value="UniProtKB-SubCell"/>
</dbReference>
<dbReference type="GeneID" id="98310336"/>
<dbReference type="InterPro" id="IPR018313">
    <property type="entry name" value="SBP_3_CS"/>
</dbReference>
<dbReference type="EMBL" id="AZDX01000002">
    <property type="protein sequence ID" value="KRL08152.1"/>
    <property type="molecule type" value="Genomic_DNA"/>
</dbReference>
<dbReference type="SUPFAM" id="SSF53850">
    <property type="entry name" value="Periplasmic binding protein-like II"/>
    <property type="match status" value="1"/>
</dbReference>